<keyword evidence="5" id="KW-0256">Endoplasmic reticulum</keyword>
<dbReference type="GO" id="GO:0005783">
    <property type="term" value="C:endoplasmic reticulum"/>
    <property type="evidence" value="ECO:0007669"/>
    <property type="project" value="UniProtKB-SubCell"/>
</dbReference>
<dbReference type="GO" id="GO:0005794">
    <property type="term" value="C:Golgi apparatus"/>
    <property type="evidence" value="ECO:0007669"/>
    <property type="project" value="UniProtKB-SubCell"/>
</dbReference>
<evidence type="ECO:0000256" key="5">
    <source>
        <dbReference type="ARBA" id="ARBA00022824"/>
    </source>
</evidence>
<evidence type="ECO:0000256" key="6">
    <source>
        <dbReference type="ARBA" id="ARBA00022892"/>
    </source>
</evidence>
<comment type="subcellular location">
    <subcellularLocation>
        <location evidence="2">Endoplasmic reticulum</location>
    </subcellularLocation>
    <subcellularLocation>
        <location evidence="1">Golgi apparatus</location>
        <location evidence="1">cis-Golgi network</location>
    </subcellularLocation>
</comment>
<dbReference type="Pfam" id="PF04051">
    <property type="entry name" value="TRAPP"/>
    <property type="match status" value="1"/>
</dbReference>
<comment type="caution">
    <text evidence="8">The sequence shown here is derived from an EMBL/GenBank/DDBJ whole genome shotgun (WGS) entry which is preliminary data.</text>
</comment>
<evidence type="ECO:0000313" key="8">
    <source>
        <dbReference type="EMBL" id="RRT70990.1"/>
    </source>
</evidence>
<dbReference type="InterPro" id="IPR024096">
    <property type="entry name" value="NO_sig/Golgi_transp_ligand-bd"/>
</dbReference>
<comment type="similarity">
    <text evidence="3">Belongs to the TRAPP small subunits family. BET3 subfamily.</text>
</comment>
<dbReference type="Gene3D" id="3.30.1380.20">
    <property type="entry name" value="Trafficking protein particle complex subunit 3"/>
    <property type="match status" value="2"/>
</dbReference>
<dbReference type="Proteomes" id="UP000287651">
    <property type="component" value="Unassembled WGS sequence"/>
</dbReference>
<keyword evidence="7" id="KW-0333">Golgi apparatus</keyword>
<sequence>MRYKELTYQSRGYNIGVRLVDEFLAKSNVSRCVDFKETADVIAKVLLLVSMKTEVTWVRDMLHGDDAYELRVKLLKQVPEEYPYKDDE</sequence>
<dbReference type="EMBL" id="AMZH03003844">
    <property type="protein sequence ID" value="RRT70990.1"/>
    <property type="molecule type" value="Genomic_DNA"/>
</dbReference>
<protein>
    <submittedName>
        <fullName evidence="8">Uncharacterized protein</fullName>
    </submittedName>
</protein>
<dbReference type="InterPro" id="IPR016721">
    <property type="entry name" value="Bet3"/>
</dbReference>
<keyword evidence="4" id="KW-0813">Transport</keyword>
<dbReference type="SUPFAM" id="SSF111126">
    <property type="entry name" value="Ligand-binding domain in the NO signalling and Golgi transport"/>
    <property type="match status" value="1"/>
</dbReference>
<evidence type="ECO:0000256" key="1">
    <source>
        <dbReference type="ARBA" id="ARBA00004222"/>
    </source>
</evidence>
<organism evidence="8 9">
    <name type="scientific">Ensete ventricosum</name>
    <name type="common">Abyssinian banana</name>
    <name type="synonym">Musa ensete</name>
    <dbReference type="NCBI Taxonomy" id="4639"/>
    <lineage>
        <taxon>Eukaryota</taxon>
        <taxon>Viridiplantae</taxon>
        <taxon>Streptophyta</taxon>
        <taxon>Embryophyta</taxon>
        <taxon>Tracheophyta</taxon>
        <taxon>Spermatophyta</taxon>
        <taxon>Magnoliopsida</taxon>
        <taxon>Liliopsida</taxon>
        <taxon>Zingiberales</taxon>
        <taxon>Musaceae</taxon>
        <taxon>Ensete</taxon>
    </lineage>
</organism>
<gene>
    <name evidence="8" type="ORF">B296_00035988</name>
</gene>
<dbReference type="PANTHER" id="PTHR13048">
    <property type="entry name" value="TRAFFICKING PROTEIN PARTICLE COMPLEX SUBUNIT 3"/>
    <property type="match status" value="1"/>
</dbReference>
<evidence type="ECO:0000313" key="9">
    <source>
        <dbReference type="Proteomes" id="UP000287651"/>
    </source>
</evidence>
<name>A0A427A405_ENSVE</name>
<evidence type="ECO:0000256" key="2">
    <source>
        <dbReference type="ARBA" id="ARBA00004240"/>
    </source>
</evidence>
<keyword evidence="6" id="KW-0931">ER-Golgi transport</keyword>
<accession>A0A427A405</accession>
<dbReference type="GO" id="GO:0030008">
    <property type="term" value="C:TRAPP complex"/>
    <property type="evidence" value="ECO:0007669"/>
    <property type="project" value="InterPro"/>
</dbReference>
<evidence type="ECO:0000256" key="4">
    <source>
        <dbReference type="ARBA" id="ARBA00022448"/>
    </source>
</evidence>
<reference evidence="8 9" key="1">
    <citation type="journal article" date="2014" name="Agronomy (Basel)">
        <title>A Draft Genome Sequence for Ensete ventricosum, the Drought-Tolerant Tree Against Hunger.</title>
        <authorList>
            <person name="Harrison J."/>
            <person name="Moore K.A."/>
            <person name="Paszkiewicz K."/>
            <person name="Jones T."/>
            <person name="Grant M."/>
            <person name="Ambacheew D."/>
            <person name="Muzemil S."/>
            <person name="Studholme D.J."/>
        </authorList>
    </citation>
    <scope>NUCLEOTIDE SEQUENCE [LARGE SCALE GENOMIC DNA]</scope>
</reference>
<proteinExistence type="inferred from homology"/>
<evidence type="ECO:0000256" key="7">
    <source>
        <dbReference type="ARBA" id="ARBA00023034"/>
    </source>
</evidence>
<evidence type="ECO:0000256" key="3">
    <source>
        <dbReference type="ARBA" id="ARBA00006218"/>
    </source>
</evidence>
<dbReference type="AlphaFoldDB" id="A0A427A405"/>
<dbReference type="GO" id="GO:0048193">
    <property type="term" value="P:Golgi vesicle transport"/>
    <property type="evidence" value="ECO:0007669"/>
    <property type="project" value="InterPro"/>
</dbReference>
<dbReference type="InterPro" id="IPR007194">
    <property type="entry name" value="TRAPP_component"/>
</dbReference>